<dbReference type="PIRSF" id="PIRSF000709">
    <property type="entry name" value="6PFK_2-Ptase"/>
    <property type="match status" value="1"/>
</dbReference>
<keyword evidence="1" id="KW-0547">Nucleotide-binding</keyword>
<organism evidence="5 6">
    <name type="scientific">Gonapodya prolifera (strain JEL478)</name>
    <name type="common">Monoblepharis prolifera</name>
    <dbReference type="NCBI Taxonomy" id="1344416"/>
    <lineage>
        <taxon>Eukaryota</taxon>
        <taxon>Fungi</taxon>
        <taxon>Fungi incertae sedis</taxon>
        <taxon>Chytridiomycota</taxon>
        <taxon>Chytridiomycota incertae sedis</taxon>
        <taxon>Monoblepharidomycetes</taxon>
        <taxon>Monoblepharidales</taxon>
        <taxon>Gonapodyaceae</taxon>
        <taxon>Gonapodya</taxon>
    </lineage>
</organism>
<dbReference type="Proteomes" id="UP000070544">
    <property type="component" value="Unassembled WGS sequence"/>
</dbReference>
<dbReference type="CDD" id="cd07067">
    <property type="entry name" value="HP_PGM_like"/>
    <property type="match status" value="1"/>
</dbReference>
<dbReference type="Gene3D" id="3.40.50.1240">
    <property type="entry name" value="Phosphoglycerate mutase-like"/>
    <property type="match status" value="1"/>
</dbReference>
<dbReference type="PRINTS" id="PR00991">
    <property type="entry name" value="6PFRUCTKNASE"/>
</dbReference>
<dbReference type="Pfam" id="PF01591">
    <property type="entry name" value="6PF2K"/>
    <property type="match status" value="1"/>
</dbReference>
<keyword evidence="5" id="KW-0808">Transferase</keyword>
<dbReference type="PANTHER" id="PTHR10606">
    <property type="entry name" value="6-PHOSPHOFRUCTO-2-KINASE/FRUCTOSE-2,6-BISPHOSPHATASE"/>
    <property type="match status" value="1"/>
</dbReference>
<dbReference type="FunFam" id="3.40.50.300:FF:000644">
    <property type="entry name" value="GpmB, Fructose-2,6-bisphosphatase"/>
    <property type="match status" value="1"/>
</dbReference>
<evidence type="ECO:0000259" key="4">
    <source>
        <dbReference type="Pfam" id="PF01591"/>
    </source>
</evidence>
<dbReference type="GO" id="GO:0005829">
    <property type="term" value="C:cytosol"/>
    <property type="evidence" value="ECO:0007669"/>
    <property type="project" value="TreeGrafter"/>
</dbReference>
<dbReference type="GO" id="GO:0005524">
    <property type="term" value="F:ATP binding"/>
    <property type="evidence" value="ECO:0007669"/>
    <property type="project" value="UniProtKB-KW"/>
</dbReference>
<feature type="domain" description="6-phosphofructo-2-kinase" evidence="4">
    <location>
        <begin position="18"/>
        <end position="230"/>
    </location>
</feature>
<dbReference type="InterPro" id="IPR029033">
    <property type="entry name" value="His_PPase_superfam"/>
</dbReference>
<dbReference type="InterPro" id="IPR013079">
    <property type="entry name" value="6Phosfructo_kin"/>
</dbReference>
<feature type="binding site" evidence="3">
    <location>
        <begin position="238"/>
        <end position="245"/>
    </location>
    <ligand>
        <name>substrate</name>
    </ligand>
</feature>
<keyword evidence="6" id="KW-1185">Reference proteome</keyword>
<dbReference type="SUPFAM" id="SSF52540">
    <property type="entry name" value="P-loop containing nucleoside triphosphate hydrolases"/>
    <property type="match status" value="1"/>
</dbReference>
<dbReference type="OrthoDB" id="267323at2759"/>
<evidence type="ECO:0000313" key="6">
    <source>
        <dbReference type="Proteomes" id="UP000070544"/>
    </source>
</evidence>
<dbReference type="Pfam" id="PF00300">
    <property type="entry name" value="His_Phos_1"/>
    <property type="match status" value="2"/>
</dbReference>
<evidence type="ECO:0000256" key="3">
    <source>
        <dbReference type="PIRSR" id="PIRSR613078-2"/>
    </source>
</evidence>
<evidence type="ECO:0000256" key="2">
    <source>
        <dbReference type="ARBA" id="ARBA00022840"/>
    </source>
</evidence>
<dbReference type="InterPro" id="IPR003094">
    <property type="entry name" value="6Pfruct_kin"/>
</dbReference>
<dbReference type="InterPro" id="IPR027417">
    <property type="entry name" value="P-loop_NTPase"/>
</dbReference>
<dbReference type="OMA" id="HAYRYNE"/>
<evidence type="ECO:0000256" key="1">
    <source>
        <dbReference type="ARBA" id="ARBA00022741"/>
    </source>
</evidence>
<name>A0A139AE11_GONPJ</name>
<accession>A0A139AE11</accession>
<gene>
    <name evidence="5" type="ORF">M427DRAFT_99196</name>
</gene>
<dbReference type="SUPFAM" id="SSF53254">
    <property type="entry name" value="Phosphoglycerate mutase-like"/>
    <property type="match status" value="1"/>
</dbReference>
<dbReference type="EMBL" id="KQ965765">
    <property type="protein sequence ID" value="KXS15031.1"/>
    <property type="molecule type" value="Genomic_DNA"/>
</dbReference>
<dbReference type="GO" id="GO:0006003">
    <property type="term" value="P:fructose 2,6-bisphosphate metabolic process"/>
    <property type="evidence" value="ECO:0007669"/>
    <property type="project" value="InterPro"/>
</dbReference>
<dbReference type="InterPro" id="IPR001345">
    <property type="entry name" value="PG/BPGM_mutase_AS"/>
</dbReference>
<dbReference type="GO" id="GO:0003873">
    <property type="term" value="F:6-phosphofructo-2-kinase activity"/>
    <property type="evidence" value="ECO:0007669"/>
    <property type="project" value="InterPro"/>
</dbReference>
<dbReference type="InterPro" id="IPR013078">
    <property type="entry name" value="His_Pase_superF_clade-1"/>
</dbReference>
<dbReference type="PROSITE" id="PS00175">
    <property type="entry name" value="PG_MUTASE"/>
    <property type="match status" value="1"/>
</dbReference>
<protein>
    <submittedName>
        <fullName evidence="5">Bifunctional 6-phosphofructo-2-kinase/fructose-2,6-bisphosphate 2-phosphatase</fullName>
    </submittedName>
</protein>
<sequence length="467" mass="53725">MIPHCDTDYLERRNEIGPKLVIVMVGLPARGKSYISHKLRRFLSWMGFRTKIFNVGNRRRVADAGATTHDATFFDPNNARARELREQVALDTLEELISWLKSGGKVAIHDATNSTRVRRYALIHRVSQEPNISFMFMESICTDPIILETNIRMKLNSPDYRNMDPEMAIADFKARTHNYEKAYEPLGDVEEQLDVSYVKVFNVGKKSIAYNVRGYLMSQCVFFLGNMHIADRVIYLTRHGESEYNREGKIGGDPPLTDQGRQFAAALARFAQERHPIAPACPEKSKADSTFGGGGGGQLQLWTSKLRRTVETAQFFDEQYEVTTMRFLNEIYSGLCEGMTYDDIEKVYPEEYRTRQANKLIGRYPGGENYMDVIERLRPVVVELERLSTDVLIITHNVVMRTLLAYFTGMDLLEMTLLDVPLHTVYCLKPKPYGVEIVKYRWNKETDGFCEWDRLQGREYGSRVNLV</sequence>
<dbReference type="Gene3D" id="3.40.50.300">
    <property type="entry name" value="P-loop containing nucleotide triphosphate hydrolases"/>
    <property type="match status" value="1"/>
</dbReference>
<evidence type="ECO:0000313" key="5">
    <source>
        <dbReference type="EMBL" id="KXS15031.1"/>
    </source>
</evidence>
<proteinExistence type="predicted"/>
<dbReference type="GO" id="GO:0006000">
    <property type="term" value="P:fructose metabolic process"/>
    <property type="evidence" value="ECO:0007669"/>
    <property type="project" value="InterPro"/>
</dbReference>
<dbReference type="STRING" id="1344416.A0A139AE11"/>
<reference evidence="5 6" key="1">
    <citation type="journal article" date="2015" name="Genome Biol. Evol.">
        <title>Phylogenomic analyses indicate that early fungi evolved digesting cell walls of algal ancestors of land plants.</title>
        <authorList>
            <person name="Chang Y."/>
            <person name="Wang S."/>
            <person name="Sekimoto S."/>
            <person name="Aerts A.L."/>
            <person name="Choi C."/>
            <person name="Clum A."/>
            <person name="LaButti K.M."/>
            <person name="Lindquist E.A."/>
            <person name="Yee Ngan C."/>
            <person name="Ohm R.A."/>
            <person name="Salamov A.A."/>
            <person name="Grigoriev I.V."/>
            <person name="Spatafora J.W."/>
            <person name="Berbee M.L."/>
        </authorList>
    </citation>
    <scope>NUCLEOTIDE SEQUENCE [LARGE SCALE GENOMIC DNA]</scope>
    <source>
        <strain evidence="5 6">JEL478</strain>
    </source>
</reference>
<dbReference type="SMART" id="SM00855">
    <property type="entry name" value="PGAM"/>
    <property type="match status" value="1"/>
</dbReference>
<keyword evidence="5" id="KW-0418">Kinase</keyword>
<dbReference type="PANTHER" id="PTHR10606:SF32">
    <property type="entry name" value="6-PHOSPHOFRUCTO-2-KINASE 1"/>
    <property type="match status" value="1"/>
</dbReference>
<dbReference type="AlphaFoldDB" id="A0A139AE11"/>
<keyword evidence="2" id="KW-0067">ATP-binding</keyword>